<evidence type="ECO:0000256" key="1">
    <source>
        <dbReference type="SAM" id="SignalP"/>
    </source>
</evidence>
<sequence length="334" mass="34732">MSRSLFGSAVAAAALACISSASAHVFLDRPEAPARSQYRAVLQVPHGCKGSPTISVRVTVPEGMVGAKPMAKPGWSIETIRRPYAKPYAGPHGTLTEGVREIVWSGGKLSADTFDEFTFSARLSDDLKPGETVHVPVEQTCETGAHRWVQIPAAGQSAHDLAEPAPALRIVEAQARAPAATSAKTSAATTIRAGDLVIERPWLRATPGGARVAGGYVRITNAGKAPDRLVGTSIPLAERGELHEMKTEAGVMKMREIEGGLVLAPGETVELKPGGNHLMFMGLKGGLSQGQSVKGTLVFEKAGTVEVVFEVGALGARSPDAGAAGKAGGGHHHH</sequence>
<comment type="caution">
    <text evidence="3">The sequence shown here is derived from an EMBL/GenBank/DDBJ whole genome shotgun (WGS) entry which is preliminary data.</text>
</comment>
<feature type="domain" description="YncI copper-binding" evidence="2">
    <location>
        <begin position="24"/>
        <end position="170"/>
    </location>
</feature>
<name>A0A4R7C5L5_9HYPH</name>
<dbReference type="AlphaFoldDB" id="A0A4R7C5L5"/>
<dbReference type="OrthoDB" id="9796962at2"/>
<dbReference type="Proteomes" id="UP000295122">
    <property type="component" value="Unassembled WGS sequence"/>
</dbReference>
<organism evidence="3 4">
    <name type="scientific">Enterovirga rhinocerotis</name>
    <dbReference type="NCBI Taxonomy" id="1339210"/>
    <lineage>
        <taxon>Bacteria</taxon>
        <taxon>Pseudomonadati</taxon>
        <taxon>Pseudomonadota</taxon>
        <taxon>Alphaproteobacteria</taxon>
        <taxon>Hyphomicrobiales</taxon>
        <taxon>Methylobacteriaceae</taxon>
        <taxon>Enterovirga</taxon>
    </lineage>
</organism>
<gene>
    <name evidence="3" type="ORF">EV668_0953</name>
</gene>
<evidence type="ECO:0000313" key="4">
    <source>
        <dbReference type="Proteomes" id="UP000295122"/>
    </source>
</evidence>
<dbReference type="PANTHER" id="PTHR36302:SF1">
    <property type="entry name" value="COPPER CHAPERONE PCU(A)C"/>
    <property type="match status" value="1"/>
</dbReference>
<dbReference type="InterPro" id="IPR012533">
    <property type="entry name" value="YcnI-copper_dom"/>
</dbReference>
<proteinExistence type="predicted"/>
<dbReference type="InterPro" id="IPR036182">
    <property type="entry name" value="PCuAC_sf"/>
</dbReference>
<evidence type="ECO:0000259" key="2">
    <source>
        <dbReference type="Pfam" id="PF07987"/>
    </source>
</evidence>
<protein>
    <recommendedName>
        <fullName evidence="2">YncI copper-binding domain-containing protein</fullName>
    </recommendedName>
</protein>
<feature type="chain" id="PRO_5020938017" description="YncI copper-binding domain-containing protein" evidence="1">
    <location>
        <begin position="24"/>
        <end position="334"/>
    </location>
</feature>
<evidence type="ECO:0000313" key="3">
    <source>
        <dbReference type="EMBL" id="TDR93688.1"/>
    </source>
</evidence>
<dbReference type="Gene3D" id="2.60.40.1890">
    <property type="entry name" value="PCu(A)C copper chaperone"/>
    <property type="match status" value="1"/>
</dbReference>
<dbReference type="Pfam" id="PF04314">
    <property type="entry name" value="PCuAC"/>
    <property type="match status" value="1"/>
</dbReference>
<dbReference type="Pfam" id="PF07987">
    <property type="entry name" value="DUF1775"/>
    <property type="match status" value="1"/>
</dbReference>
<dbReference type="InterPro" id="IPR007410">
    <property type="entry name" value="LpqE-like"/>
</dbReference>
<keyword evidence="1" id="KW-0732">Signal</keyword>
<dbReference type="SUPFAM" id="SSF110087">
    <property type="entry name" value="DR1885-like metal-binding protein"/>
    <property type="match status" value="1"/>
</dbReference>
<dbReference type="RefSeq" id="WP_133768665.1">
    <property type="nucleotide sequence ID" value="NZ_SNZR01000011.1"/>
</dbReference>
<feature type="signal peptide" evidence="1">
    <location>
        <begin position="1"/>
        <end position="23"/>
    </location>
</feature>
<dbReference type="PROSITE" id="PS51257">
    <property type="entry name" value="PROKAR_LIPOPROTEIN"/>
    <property type="match status" value="1"/>
</dbReference>
<accession>A0A4R7C5L5</accession>
<dbReference type="EMBL" id="SNZR01000011">
    <property type="protein sequence ID" value="TDR93688.1"/>
    <property type="molecule type" value="Genomic_DNA"/>
</dbReference>
<reference evidence="3 4" key="1">
    <citation type="submission" date="2019-03" db="EMBL/GenBank/DDBJ databases">
        <title>Genomic Encyclopedia of Type Strains, Phase IV (KMG-IV): sequencing the most valuable type-strain genomes for metagenomic binning, comparative biology and taxonomic classification.</title>
        <authorList>
            <person name="Goeker M."/>
        </authorList>
    </citation>
    <scope>NUCLEOTIDE SEQUENCE [LARGE SCALE GENOMIC DNA]</scope>
    <source>
        <strain evidence="3 4">DSM 25903</strain>
    </source>
</reference>
<dbReference type="InterPro" id="IPR058248">
    <property type="entry name" value="Lxx211020-like"/>
</dbReference>
<dbReference type="PIRSF" id="PIRSF037139">
    <property type="entry name" value="UCP037139"/>
    <property type="match status" value="1"/>
</dbReference>
<dbReference type="InterPro" id="IPR038507">
    <property type="entry name" value="YcnI-like_sf"/>
</dbReference>
<keyword evidence="4" id="KW-1185">Reference proteome</keyword>
<dbReference type="CDD" id="cd08545">
    <property type="entry name" value="YcnI_like"/>
    <property type="match status" value="1"/>
</dbReference>
<dbReference type="Gene3D" id="2.60.40.2230">
    <property type="entry name" value="Uncharacterised protein YcnI-like PF07987, DUF1775"/>
    <property type="match status" value="1"/>
</dbReference>
<dbReference type="PANTHER" id="PTHR36302">
    <property type="entry name" value="BLR7088 PROTEIN"/>
    <property type="match status" value="1"/>
</dbReference>
<dbReference type="InterPro" id="IPR021174">
    <property type="entry name" value="UCP037139"/>
</dbReference>